<organism evidence="1 2">
    <name type="scientific">Actinophytocola oryzae</name>
    <dbReference type="NCBI Taxonomy" id="502181"/>
    <lineage>
        <taxon>Bacteria</taxon>
        <taxon>Bacillati</taxon>
        <taxon>Actinomycetota</taxon>
        <taxon>Actinomycetes</taxon>
        <taxon>Pseudonocardiales</taxon>
        <taxon>Pseudonocardiaceae</taxon>
    </lineage>
</organism>
<dbReference type="RefSeq" id="WP_133901730.1">
    <property type="nucleotide sequence ID" value="NZ_SOCP01000002.1"/>
</dbReference>
<proteinExistence type="predicted"/>
<name>A0A4R7W1Q9_9PSEU</name>
<keyword evidence="2" id="KW-1185">Reference proteome</keyword>
<protein>
    <submittedName>
        <fullName evidence="1">Uncharacterized protein</fullName>
    </submittedName>
</protein>
<dbReference type="Proteomes" id="UP000294927">
    <property type="component" value="Unassembled WGS sequence"/>
</dbReference>
<dbReference type="AlphaFoldDB" id="A0A4R7W1Q9"/>
<evidence type="ECO:0000313" key="2">
    <source>
        <dbReference type="Proteomes" id="UP000294927"/>
    </source>
</evidence>
<accession>A0A4R7W1Q9</accession>
<evidence type="ECO:0000313" key="1">
    <source>
        <dbReference type="EMBL" id="TDV56496.1"/>
    </source>
</evidence>
<dbReference type="EMBL" id="SOCP01000002">
    <property type="protein sequence ID" value="TDV56496.1"/>
    <property type="molecule type" value="Genomic_DNA"/>
</dbReference>
<sequence length="199" mass="21803">MTDFEDLGIPGDTTGVGTMLDNIDGYSTTVIYNAVMNASDDVLLAYFGSYPDARDVLTARLDTLLGTGGTVLDSDLVQQYCMVLLPLLNDINDANHVNGVAVEAADLAPQQQQLLDQAEDNFRTYVNDNIEAYNSILVNQENAEWGLADYLLHTLDTGGCNNVFASWAILVVTPYAEHGFVRLEEQIRDHLMTRVGIPV</sequence>
<comment type="caution">
    <text evidence="1">The sequence shown here is derived from an EMBL/GenBank/DDBJ whole genome shotgun (WGS) entry which is preliminary data.</text>
</comment>
<reference evidence="1 2" key="1">
    <citation type="submission" date="2019-03" db="EMBL/GenBank/DDBJ databases">
        <title>Genomic Encyclopedia of Archaeal and Bacterial Type Strains, Phase II (KMG-II): from individual species to whole genera.</title>
        <authorList>
            <person name="Goeker M."/>
        </authorList>
    </citation>
    <scope>NUCLEOTIDE SEQUENCE [LARGE SCALE GENOMIC DNA]</scope>
    <source>
        <strain evidence="1 2">DSM 45499</strain>
    </source>
</reference>
<gene>
    <name evidence="1" type="ORF">CLV71_102563</name>
</gene>